<dbReference type="Gene3D" id="2.60.40.10">
    <property type="entry name" value="Immunoglobulins"/>
    <property type="match status" value="1"/>
</dbReference>
<keyword evidence="1" id="KW-0808">Transferase</keyword>
<keyword evidence="3" id="KW-0902">Two-component regulatory system</keyword>
<gene>
    <name evidence="7" type="ORF">V2J18_00605</name>
</gene>
<proteinExistence type="predicted"/>
<dbReference type="Gene3D" id="3.30.565.10">
    <property type="entry name" value="Histidine kinase-like ATPase, C-terminal domain"/>
    <property type="match status" value="1"/>
</dbReference>
<evidence type="ECO:0000256" key="4">
    <source>
        <dbReference type="SAM" id="Coils"/>
    </source>
</evidence>
<dbReference type="SUPFAM" id="SSF55874">
    <property type="entry name" value="ATPase domain of HSP90 chaperone/DNA topoisomerase II/histidine kinase"/>
    <property type="match status" value="1"/>
</dbReference>
<dbReference type="SUPFAM" id="SSF63829">
    <property type="entry name" value="Calcium-dependent phosphotriesterase"/>
    <property type="match status" value="1"/>
</dbReference>
<dbReference type="InterPro" id="IPR036890">
    <property type="entry name" value="HATPase_C_sf"/>
</dbReference>
<dbReference type="Pfam" id="PF07495">
    <property type="entry name" value="Y_Y_Y"/>
    <property type="match status" value="1"/>
</dbReference>
<protein>
    <submittedName>
        <fullName evidence="7">Two-component regulator propeller domain-containing protein</fullName>
    </submittedName>
</protein>
<keyword evidence="4" id="KW-0175">Coiled coil</keyword>
<name>A0ABU8CXI2_9GAMM</name>
<evidence type="ECO:0000256" key="2">
    <source>
        <dbReference type="ARBA" id="ARBA00022777"/>
    </source>
</evidence>
<evidence type="ECO:0000259" key="6">
    <source>
        <dbReference type="SMART" id="SM00387"/>
    </source>
</evidence>
<comment type="caution">
    <text evidence="7">The sequence shown here is derived from an EMBL/GenBank/DDBJ whole genome shotgun (WGS) entry which is preliminary data.</text>
</comment>
<dbReference type="CDD" id="cd16917">
    <property type="entry name" value="HATPase_UhpB-NarQ-NarX-like"/>
    <property type="match status" value="1"/>
</dbReference>
<dbReference type="InterPro" id="IPR050482">
    <property type="entry name" value="Sensor_HK_TwoCompSys"/>
</dbReference>
<feature type="transmembrane region" description="Helical" evidence="5">
    <location>
        <begin position="763"/>
        <end position="783"/>
    </location>
</feature>
<keyword evidence="5" id="KW-0472">Membrane</keyword>
<accession>A0ABU8CXI2</accession>
<evidence type="ECO:0000256" key="3">
    <source>
        <dbReference type="ARBA" id="ARBA00023012"/>
    </source>
</evidence>
<dbReference type="Pfam" id="PF07730">
    <property type="entry name" value="HisKA_3"/>
    <property type="match status" value="1"/>
</dbReference>
<keyword evidence="8" id="KW-1185">Reference proteome</keyword>
<dbReference type="Pfam" id="PF02518">
    <property type="entry name" value="HATPase_c"/>
    <property type="match status" value="1"/>
</dbReference>
<dbReference type="RefSeq" id="WP_336130579.1">
    <property type="nucleotide sequence ID" value="NZ_JBANDL010000002.1"/>
</dbReference>
<feature type="coiled-coil region" evidence="4">
    <location>
        <begin position="839"/>
        <end position="866"/>
    </location>
</feature>
<reference evidence="7 8" key="1">
    <citation type="submission" date="2024-02" db="EMBL/GenBank/DDBJ databases">
        <title>Lysobacter Genome Sequencing and Mining.</title>
        <authorList>
            <person name="Bierman J."/>
            <person name="Walker M.C."/>
        </authorList>
    </citation>
    <scope>NUCLEOTIDE SEQUENCE [LARGE SCALE GENOMIC DNA]</scope>
    <source>
        <strain evidence="7 8">PB6250</strain>
    </source>
</reference>
<evidence type="ECO:0000313" key="8">
    <source>
        <dbReference type="Proteomes" id="UP001387215"/>
    </source>
</evidence>
<organism evidence="7 8">
    <name type="scientific">Lysobacter firmicutimachus</name>
    <dbReference type="NCBI Taxonomy" id="1792846"/>
    <lineage>
        <taxon>Bacteria</taxon>
        <taxon>Pseudomonadati</taxon>
        <taxon>Pseudomonadota</taxon>
        <taxon>Gammaproteobacteria</taxon>
        <taxon>Lysobacterales</taxon>
        <taxon>Lysobacteraceae</taxon>
        <taxon>Lysobacter</taxon>
    </lineage>
</organism>
<dbReference type="PANTHER" id="PTHR24421">
    <property type="entry name" value="NITRATE/NITRITE SENSOR PROTEIN NARX-RELATED"/>
    <property type="match status" value="1"/>
</dbReference>
<dbReference type="InterPro" id="IPR011110">
    <property type="entry name" value="Reg_prop"/>
</dbReference>
<dbReference type="InterPro" id="IPR011712">
    <property type="entry name" value="Sig_transdc_His_kin_sub3_dim/P"/>
</dbReference>
<keyword evidence="5" id="KW-1133">Transmembrane helix</keyword>
<dbReference type="EMBL" id="JBANDL010000002">
    <property type="protein sequence ID" value="MEI2453169.1"/>
    <property type="molecule type" value="Genomic_DNA"/>
</dbReference>
<sequence>MPARILTAVALIAWLVCMPRGVSARPRFDAPQYHHSAWSLRDGAPADIWAIAQGRDGYLWLGTGTGLYRFDGVQFEPYRPSGPEFASNNITALTVAGDGSVWMGFLIGGVSVVRNGRVHHYGPAEGAPTQLIMDLAADRDGVVWAAAASGLARYERGSWRSIGAEWGYPGPRADALWLDARGTLWVTTGTRLVYLPRGARRFLDSGEPAGLYASLAQDLQGRIWISDGEHGTRAVAATPALSARLRRTPTAYARLARMRVDRHGALWGTDRSGGGVVRTSALPRFGTGYSLRANDLDAAIGKRNGLTSDRAVPVFEDREGNVWVGTNLGLHRFRFNRINALPDERLNQQNTYAIGIDGASGRPLVSAGEQLFRIDADDLVPLARSGRGELFDAIARGDGGRAWIATRASLWRRDNGAMTALPAPIPGAGPRLLAPAPHSQLWAIWEPGGLQHFDGGHWRAAGAGVLRWRDATVLAGASDGAVWIGYPRSELARWDGVAQRRYGSADGLRIGALTAIAELSPAPGSAAGEPDMLVAGETGLALIREGRVRSLAADRPQRLTGITGIVAAADAALWLNGMRGLVRIERDELERALAKPGHALRTQLFDDDDGLPGLAQQAVVTPSALATADGRLWFATNQGVATVDPAQVRANSVAPPVTIRGLAANGRRYPPGPRLKLPEQARDLQIDYASLSLSMPRRAQFRYRLVGLDGRWRDAGNRRQAFYTNLPPGDYRFEVIAANESGLWNRRAATQAFSIAPRFTETWWFAMLCAMAAAAALFGAYLLRLRQISARLHARLEERHQERERIARELHDTLLQSTQGLILRLQGVANKVPHGDPTRAAIESALDRADEVIAEARDRVRDLRAGGAGLPQGLADAFAYVGAELAEQHPAEFKVVVEGRLPELDPLLRDELFRIGREALANAFRHARARHIEVELACDRKRLRLRVRDDGRGIDEAVQRAGGRPGHWGLSGMRERALGVGAQFRLWSRSGGGTEIEVTLPLAACAGRRNTHWRRWLRRIRTAIRRNPTDAP</sequence>
<dbReference type="InterPro" id="IPR011123">
    <property type="entry name" value="Y_Y_Y"/>
</dbReference>
<dbReference type="Proteomes" id="UP001387215">
    <property type="component" value="Unassembled WGS sequence"/>
</dbReference>
<keyword evidence="5" id="KW-0812">Transmembrane</keyword>
<dbReference type="InterPro" id="IPR013783">
    <property type="entry name" value="Ig-like_fold"/>
</dbReference>
<dbReference type="Gene3D" id="2.130.10.10">
    <property type="entry name" value="YVTN repeat-like/Quinoprotein amine dehydrogenase"/>
    <property type="match status" value="3"/>
</dbReference>
<evidence type="ECO:0000256" key="5">
    <source>
        <dbReference type="SAM" id="Phobius"/>
    </source>
</evidence>
<feature type="domain" description="Histidine kinase/HSP90-like ATPase" evidence="6">
    <location>
        <begin position="907"/>
        <end position="1004"/>
    </location>
</feature>
<dbReference type="InterPro" id="IPR003594">
    <property type="entry name" value="HATPase_dom"/>
</dbReference>
<dbReference type="PANTHER" id="PTHR24421:SF62">
    <property type="entry name" value="SENSORY TRANSDUCTION HISTIDINE KINASE"/>
    <property type="match status" value="1"/>
</dbReference>
<dbReference type="Pfam" id="PF07494">
    <property type="entry name" value="Reg_prop"/>
    <property type="match status" value="1"/>
</dbReference>
<keyword evidence="2" id="KW-0418">Kinase</keyword>
<evidence type="ECO:0000313" key="7">
    <source>
        <dbReference type="EMBL" id="MEI2453169.1"/>
    </source>
</evidence>
<dbReference type="InterPro" id="IPR015943">
    <property type="entry name" value="WD40/YVTN_repeat-like_dom_sf"/>
</dbReference>
<dbReference type="SMART" id="SM00387">
    <property type="entry name" value="HATPase_c"/>
    <property type="match status" value="1"/>
</dbReference>
<dbReference type="Gene3D" id="1.20.5.1930">
    <property type="match status" value="1"/>
</dbReference>
<evidence type="ECO:0000256" key="1">
    <source>
        <dbReference type="ARBA" id="ARBA00022679"/>
    </source>
</evidence>